<organism evidence="1 2">
    <name type="scientific">Pseudomonas frederiksbergensis</name>
    <dbReference type="NCBI Taxonomy" id="104087"/>
    <lineage>
        <taxon>Bacteria</taxon>
        <taxon>Pseudomonadati</taxon>
        <taxon>Pseudomonadota</taxon>
        <taxon>Gammaproteobacteria</taxon>
        <taxon>Pseudomonadales</taxon>
        <taxon>Pseudomonadaceae</taxon>
        <taxon>Pseudomonas</taxon>
    </lineage>
</organism>
<evidence type="ECO:0000313" key="2">
    <source>
        <dbReference type="Proteomes" id="UP000182567"/>
    </source>
</evidence>
<gene>
    <name evidence="1" type="ORF">BLL42_28270</name>
</gene>
<dbReference type="EMBL" id="CP017887">
    <property type="protein sequence ID" value="APC19609.1"/>
    <property type="molecule type" value="Genomic_DNA"/>
</dbReference>
<reference evidence="2" key="1">
    <citation type="submission" date="2016-10" db="EMBL/GenBank/DDBJ databases">
        <title>Pseudomonas frederiksbergensis ERGS4:02 complete genome.</title>
        <authorList>
            <person name="Kumar R."/>
            <person name="Acharya V."/>
            <person name="Singh D."/>
        </authorList>
    </citation>
    <scope>NUCLEOTIDE SEQUENCE [LARGE SCALE GENOMIC DNA]</scope>
    <source>
        <strain evidence="2">ERGS4:02</strain>
        <plasmid evidence="2">unnamed1</plasmid>
    </source>
</reference>
<accession>A0A1J0EU38</accession>
<sequence>MRAPPDRHVVLSKSRQHSIHPLTCRLRGREFQRKVLIVHQPCKLAIDRYAIFHAQLAITNHAATLKRSFILANATTSSYAPAWVGRHHGLRGLAAP</sequence>
<evidence type="ECO:0000313" key="1">
    <source>
        <dbReference type="EMBL" id="APC19609.1"/>
    </source>
</evidence>
<protein>
    <submittedName>
        <fullName evidence="1">Uncharacterized protein</fullName>
    </submittedName>
</protein>
<geneLocation type="plasmid" evidence="1 2">
    <name>unnamed1</name>
</geneLocation>
<dbReference type="Proteomes" id="UP000182567">
    <property type="component" value="Plasmid unnamed1"/>
</dbReference>
<name>A0A1J0EU38_9PSED</name>
<keyword evidence="1" id="KW-0614">Plasmid</keyword>
<proteinExistence type="predicted"/>
<dbReference type="AlphaFoldDB" id="A0A1J0EU38"/>